<accession>A0A1D9FZ09</accession>
<protein>
    <submittedName>
        <fullName evidence="1">Uncharacterized protein</fullName>
    </submittedName>
</protein>
<proteinExistence type="predicted"/>
<dbReference type="EMBL" id="CP017708">
    <property type="protein sequence ID" value="AOY80561.2"/>
    <property type="molecule type" value="Genomic_DNA"/>
</dbReference>
<dbReference type="AlphaFoldDB" id="A0A1D9FZ09"/>
<evidence type="ECO:0000313" key="1">
    <source>
        <dbReference type="EMBL" id="AOY80561.2"/>
    </source>
</evidence>
<dbReference type="Proteomes" id="UP000176944">
    <property type="component" value="Chromosome"/>
</dbReference>
<gene>
    <name evidence="1" type="ORF">BJP36_12175</name>
</gene>
<evidence type="ECO:0000313" key="2">
    <source>
        <dbReference type="Proteomes" id="UP000176944"/>
    </source>
</evidence>
<sequence length="101" mass="11521">MEREIQSAPPLRFNMDYLNIIHDQDKIQKRQQLQEKRIKTQIAIDSAIARLNAAIAEVRSQKSEVRSKTIAILSFETNVDVLTALATAIKLVTKNRFTSIL</sequence>
<reference evidence="2" key="1">
    <citation type="submission" date="2016-10" db="EMBL/GenBank/DDBJ databases">
        <title>Comparative genomics uncovers the prolific and rare metabolic potential of the cyanobacterial genus Moorea.</title>
        <authorList>
            <person name="Leao T."/>
            <person name="Castelao G."/>
            <person name="Korobeynikov A."/>
            <person name="Monroe E.A."/>
            <person name="Podell S."/>
            <person name="Glukhov E."/>
            <person name="Allen E."/>
            <person name="Gerwick W.H."/>
            <person name="Gerwick L."/>
        </authorList>
    </citation>
    <scope>NUCLEOTIDE SEQUENCE [LARGE SCALE GENOMIC DNA]</scope>
    <source>
        <strain evidence="2">JHB</strain>
    </source>
</reference>
<name>A0A1D9FZ09_MOOP1</name>
<organism evidence="1 2">
    <name type="scientific">Moorena producens (strain JHB)</name>
    <dbReference type="NCBI Taxonomy" id="1454205"/>
    <lineage>
        <taxon>Bacteria</taxon>
        <taxon>Bacillati</taxon>
        <taxon>Cyanobacteriota</taxon>
        <taxon>Cyanophyceae</taxon>
        <taxon>Coleofasciculales</taxon>
        <taxon>Coleofasciculaceae</taxon>
        <taxon>Moorena</taxon>
    </lineage>
</organism>